<organism evidence="3 4">
    <name type="scientific">Willisornis vidua</name>
    <name type="common">Xingu scale-backed antbird</name>
    <dbReference type="NCBI Taxonomy" id="1566151"/>
    <lineage>
        <taxon>Eukaryota</taxon>
        <taxon>Metazoa</taxon>
        <taxon>Chordata</taxon>
        <taxon>Craniata</taxon>
        <taxon>Vertebrata</taxon>
        <taxon>Euteleostomi</taxon>
        <taxon>Archelosauria</taxon>
        <taxon>Archosauria</taxon>
        <taxon>Dinosauria</taxon>
        <taxon>Saurischia</taxon>
        <taxon>Theropoda</taxon>
        <taxon>Coelurosauria</taxon>
        <taxon>Aves</taxon>
        <taxon>Neognathae</taxon>
        <taxon>Neoaves</taxon>
        <taxon>Telluraves</taxon>
        <taxon>Australaves</taxon>
        <taxon>Passeriformes</taxon>
        <taxon>Thamnophilidae</taxon>
        <taxon>Willisornis</taxon>
    </lineage>
</organism>
<dbReference type="Proteomes" id="UP001145742">
    <property type="component" value="Unassembled WGS sequence"/>
</dbReference>
<evidence type="ECO:0000313" key="4">
    <source>
        <dbReference type="Proteomes" id="UP001145742"/>
    </source>
</evidence>
<keyword evidence="1" id="KW-0175">Coiled coil</keyword>
<dbReference type="InterPro" id="IPR043247">
    <property type="entry name" value="CCDC183"/>
</dbReference>
<dbReference type="PANTHER" id="PTHR47115">
    <property type="entry name" value="COILED-COIL DOMAIN-CONTAINING PROTEIN 183"/>
    <property type="match status" value="1"/>
</dbReference>
<name>A0ABQ9DEW9_9PASS</name>
<proteinExistence type="predicted"/>
<evidence type="ECO:0000256" key="2">
    <source>
        <dbReference type="SAM" id="MobiDB-lite"/>
    </source>
</evidence>
<evidence type="ECO:0000313" key="3">
    <source>
        <dbReference type="EMBL" id="KAJ7417956.1"/>
    </source>
</evidence>
<evidence type="ECO:0000256" key="1">
    <source>
        <dbReference type="SAM" id="Coils"/>
    </source>
</evidence>
<reference evidence="3" key="1">
    <citation type="submission" date="2019-10" db="EMBL/GenBank/DDBJ databases">
        <authorList>
            <person name="Soares A.E.R."/>
            <person name="Aleixo A."/>
            <person name="Schneider P."/>
            <person name="Miyaki C.Y."/>
            <person name="Schneider M.P."/>
            <person name="Mello C."/>
            <person name="Vasconcelos A.T.R."/>
        </authorList>
    </citation>
    <scope>NUCLEOTIDE SEQUENCE</scope>
    <source>
        <tissue evidence="3">Muscle</tissue>
    </source>
</reference>
<comment type="caution">
    <text evidence="3">The sequence shown here is derived from an EMBL/GenBank/DDBJ whole genome shotgun (WGS) entry which is preliminary data.</text>
</comment>
<feature type="coiled-coil region" evidence="1">
    <location>
        <begin position="368"/>
        <end position="501"/>
    </location>
</feature>
<feature type="region of interest" description="Disordered" evidence="2">
    <location>
        <begin position="1"/>
        <end position="22"/>
    </location>
</feature>
<dbReference type="PANTHER" id="PTHR47115:SF1">
    <property type="entry name" value="COILED-COIL DOMAIN-CONTAINING PROTEIN 183"/>
    <property type="match status" value="1"/>
</dbReference>
<gene>
    <name evidence="3" type="ORF">WISP_61870</name>
</gene>
<accession>A0ABQ9DEW9</accession>
<keyword evidence="4" id="KW-1185">Reference proteome</keyword>
<protein>
    <submittedName>
        <fullName evidence="3">Coiled-coil domain-containing protein 183</fullName>
    </submittedName>
</protein>
<dbReference type="EMBL" id="WHWB01033710">
    <property type="protein sequence ID" value="KAJ7417956.1"/>
    <property type="molecule type" value="Genomic_DNA"/>
</dbReference>
<sequence length="585" mass="67034">MVGPGMEPPGQGAGGTRRQKAGLDQRCRELRDLITLQEQGMRIFSQSCEEKLRLNRELLPSLQQALQEDTRVLDFVLKYNKFPTNDAFAEGQAIAAATENLEVMAGSGGHKLLVGSGALGTLGRTVHASSLLNTHMPIQEAQKRLEAVVNDQVKVCDMLLHQVKQWSQARDERQKFLQQLQEAEMDDRMQQPQFQAIRQLGNDIEKMLMKIHIGQRVTNLYLQVQDMLKNELFYAPQYLNLMCGMTVMYNEELTARQNLKAADVIRKLMAEAGPQVLMERTLRMQSLAEQRAHVKSLEEETENERQLREQVVFMLSADQDQGSSDVLVGANVEATTTKMEHEAFVNDKMEKAKAALKFSCLWDIPGSLLEQQKTLGDLEQHIQECKEQKRVLKQTLKELELKQAKLKFQEPLNTTRCVVGSRLQEEELRVNLQREEARLEQMRDQMMRNQEQLIEFENSVDNLFIRLQGIIMPGQEPPGKAMGVEEKLQQCEEKLQYLKQRVLDRPAEAQTYDKSSKTFEKVRNLLEKTTEGEKQNLKISFEDAATAVPDSLELEEEDHDYIPSRADIKKQGLQLIKANTKRKRK</sequence>